<sequence>MNNLSKKFNLLIACFALVFLYSCQNEEGDSVSEEASGVEFVLSGHRVADAKSDAKSSDLAKDEEACDMALASYAVLTMGGIDYTIDMKTWGNSYKTDLIELDPGTYQVTSFVLFNGNDDELFATPKTGSEFGPFVSQSLPFDVVVENYRKIEYDIEVLCVEEFTPPQFGFVFWDVTIKEVKNLCVFANFCEPDAGHEVATLEAFIYPNEESTSEEDLIWSGSADGDYDSDNPDNELLCLKLPYDPSIPTEDQSYYIELFVNGILFEGTMPLDRVDMINAEDGYLHLNENCDGDFNIFSNTYNVAWEALRGDDNQNDADYNDLIVQTKSFTDINTGELNFVFEPLARSAGSELGFKFWLPGTGYVISGDATSVDTSSGDTEIEVYPNTRQAAFGSNSGFVNARCNDVTGNGIVKTVKVDITNAPDFTYFLLNPYDANLGVDGNDGIFDLTMGNMFTPSTFTKDGQEMKNGLITPKDWKWVVDRVDIRTVYGPSFDTNFVPVSNLGSLYESCGL</sequence>
<reference evidence="2" key="1">
    <citation type="journal article" date="2019" name="Int. J. Syst. Evol. Microbiol.">
        <title>The Global Catalogue of Microorganisms (GCM) 10K type strain sequencing project: providing services to taxonomists for standard genome sequencing and annotation.</title>
        <authorList>
            <consortium name="The Broad Institute Genomics Platform"/>
            <consortium name="The Broad Institute Genome Sequencing Center for Infectious Disease"/>
            <person name="Wu L."/>
            <person name="Ma J."/>
        </authorList>
    </citation>
    <scope>NUCLEOTIDE SEQUENCE [LARGE SCALE GENOMIC DNA]</scope>
    <source>
        <strain evidence="2">JCM 16231</strain>
    </source>
</reference>
<evidence type="ECO:0008006" key="3">
    <source>
        <dbReference type="Google" id="ProtNLM"/>
    </source>
</evidence>
<proteinExistence type="predicted"/>
<gene>
    <name evidence="1" type="ORF">GCM10009433_09900</name>
</gene>
<dbReference type="Proteomes" id="UP001500185">
    <property type="component" value="Unassembled WGS sequence"/>
</dbReference>
<protein>
    <recommendedName>
        <fullName evidence="3">DUF4382 domain-containing protein</fullName>
    </recommendedName>
</protein>
<evidence type="ECO:0000313" key="1">
    <source>
        <dbReference type="EMBL" id="GAA0755407.1"/>
    </source>
</evidence>
<name>A0ABP3VCU9_9FLAO</name>
<organism evidence="1 2">
    <name type="scientific">Psychroflexus lacisalsi</name>
    <dbReference type="NCBI Taxonomy" id="503928"/>
    <lineage>
        <taxon>Bacteria</taxon>
        <taxon>Pseudomonadati</taxon>
        <taxon>Bacteroidota</taxon>
        <taxon>Flavobacteriia</taxon>
        <taxon>Flavobacteriales</taxon>
        <taxon>Flavobacteriaceae</taxon>
        <taxon>Psychroflexus</taxon>
    </lineage>
</organism>
<dbReference type="RefSeq" id="WP_224453525.1">
    <property type="nucleotide sequence ID" value="NZ_BAAAGG010000005.1"/>
</dbReference>
<comment type="caution">
    <text evidence="1">The sequence shown here is derived from an EMBL/GenBank/DDBJ whole genome shotgun (WGS) entry which is preliminary data.</text>
</comment>
<keyword evidence="2" id="KW-1185">Reference proteome</keyword>
<dbReference type="PROSITE" id="PS51257">
    <property type="entry name" value="PROKAR_LIPOPROTEIN"/>
    <property type="match status" value="1"/>
</dbReference>
<evidence type="ECO:0000313" key="2">
    <source>
        <dbReference type="Proteomes" id="UP001500185"/>
    </source>
</evidence>
<dbReference type="EMBL" id="BAAAGG010000005">
    <property type="protein sequence ID" value="GAA0755407.1"/>
    <property type="molecule type" value="Genomic_DNA"/>
</dbReference>
<accession>A0ABP3VCU9</accession>